<name>A0ABD0MLI8_CIRMR</name>
<feature type="non-terminal residue" evidence="5">
    <location>
        <position position="1"/>
    </location>
</feature>
<comment type="subcellular location">
    <subcellularLocation>
        <location evidence="1">Secreted</location>
    </subcellularLocation>
</comment>
<comment type="caution">
    <text evidence="5">The sequence shown here is derived from an EMBL/GenBank/DDBJ whole genome shotgun (WGS) entry which is preliminary data.</text>
</comment>
<keyword evidence="2" id="KW-0964">Secreted</keyword>
<evidence type="ECO:0000256" key="1">
    <source>
        <dbReference type="ARBA" id="ARBA00004613"/>
    </source>
</evidence>
<evidence type="ECO:0000256" key="2">
    <source>
        <dbReference type="ARBA" id="ARBA00022525"/>
    </source>
</evidence>
<proteinExistence type="predicted"/>
<protein>
    <submittedName>
        <fullName evidence="5">Uncharacterized protein</fullName>
    </submittedName>
</protein>
<organism evidence="5 6">
    <name type="scientific">Cirrhinus mrigala</name>
    <name type="common">Mrigala</name>
    <dbReference type="NCBI Taxonomy" id="683832"/>
    <lineage>
        <taxon>Eukaryota</taxon>
        <taxon>Metazoa</taxon>
        <taxon>Chordata</taxon>
        <taxon>Craniata</taxon>
        <taxon>Vertebrata</taxon>
        <taxon>Euteleostomi</taxon>
        <taxon>Actinopterygii</taxon>
        <taxon>Neopterygii</taxon>
        <taxon>Teleostei</taxon>
        <taxon>Ostariophysi</taxon>
        <taxon>Cypriniformes</taxon>
        <taxon>Cyprinidae</taxon>
        <taxon>Labeoninae</taxon>
        <taxon>Labeonini</taxon>
        <taxon>Cirrhinus</taxon>
    </lineage>
</organism>
<accession>A0ABD0MLI8</accession>
<keyword evidence="6" id="KW-1185">Reference proteome</keyword>
<dbReference type="InterPro" id="IPR052080">
    <property type="entry name" value="vWF_C/EGF_Fibrillin"/>
</dbReference>
<evidence type="ECO:0000256" key="4">
    <source>
        <dbReference type="ARBA" id="ARBA00023180"/>
    </source>
</evidence>
<evidence type="ECO:0000313" key="6">
    <source>
        <dbReference type="Proteomes" id="UP001529510"/>
    </source>
</evidence>
<keyword evidence="3" id="KW-0732">Signal</keyword>
<sequence length="160" mass="17649">HCVSAVGFGDGGLGAEEENGLSPEPCYGCETNGHQKKSVRRRHTAKLTLEGVSLASVDVDQPLKLFLNRSQLNPGEAVLELLPAVRALARHVTYAIAAGNRDGFFQIRQRAGVCYLHGTRRTSTMRRYILQIRSSVLSKDTDRDERPAADLHMTLHITLQ</sequence>
<dbReference type="PANTHER" id="PTHR47333:SF5">
    <property type="entry name" value="FIBRILLIN-3"/>
    <property type="match status" value="1"/>
</dbReference>
<dbReference type="EMBL" id="JAMKFB020000323">
    <property type="protein sequence ID" value="KAL0149756.1"/>
    <property type="molecule type" value="Genomic_DNA"/>
</dbReference>
<dbReference type="GO" id="GO:0005576">
    <property type="term" value="C:extracellular region"/>
    <property type="evidence" value="ECO:0007669"/>
    <property type="project" value="UniProtKB-SubCell"/>
</dbReference>
<dbReference type="Proteomes" id="UP001529510">
    <property type="component" value="Unassembled WGS sequence"/>
</dbReference>
<dbReference type="AlphaFoldDB" id="A0ABD0MLI8"/>
<reference evidence="5 6" key="1">
    <citation type="submission" date="2024-05" db="EMBL/GenBank/DDBJ databases">
        <title>Genome sequencing and assembly of Indian major carp, Cirrhinus mrigala (Hamilton, 1822).</title>
        <authorList>
            <person name="Mohindra V."/>
            <person name="Chowdhury L.M."/>
            <person name="Lal K."/>
            <person name="Jena J.K."/>
        </authorList>
    </citation>
    <scope>NUCLEOTIDE SEQUENCE [LARGE SCALE GENOMIC DNA]</scope>
    <source>
        <strain evidence="5">CM1030</strain>
        <tissue evidence="5">Blood</tissue>
    </source>
</reference>
<keyword evidence="4" id="KW-0325">Glycoprotein</keyword>
<gene>
    <name evidence="5" type="ORF">M9458_054946</name>
</gene>
<evidence type="ECO:0000256" key="3">
    <source>
        <dbReference type="ARBA" id="ARBA00022729"/>
    </source>
</evidence>
<dbReference type="PANTHER" id="PTHR47333">
    <property type="entry name" value="VON WILLEBRAND FACTOR C AND EGF DOMAIN-CONTAINING PROTEIN"/>
    <property type="match status" value="1"/>
</dbReference>
<evidence type="ECO:0000313" key="5">
    <source>
        <dbReference type="EMBL" id="KAL0149756.1"/>
    </source>
</evidence>